<dbReference type="InterPro" id="IPR050109">
    <property type="entry name" value="HTH-type_TetR-like_transc_reg"/>
</dbReference>
<dbReference type="PANTHER" id="PTHR30055:SF151">
    <property type="entry name" value="TRANSCRIPTIONAL REGULATORY PROTEIN"/>
    <property type="match status" value="1"/>
</dbReference>
<keyword evidence="4" id="KW-0804">Transcription</keyword>
<name>A0A6J6TEK7_9ZZZZ</name>
<feature type="domain" description="HTH tetR-type" evidence="5">
    <location>
        <begin position="6"/>
        <end position="66"/>
    </location>
</feature>
<dbReference type="GO" id="GO:0000976">
    <property type="term" value="F:transcription cis-regulatory region binding"/>
    <property type="evidence" value="ECO:0007669"/>
    <property type="project" value="TreeGrafter"/>
</dbReference>
<dbReference type="GO" id="GO:0046677">
    <property type="term" value="P:response to antibiotic"/>
    <property type="evidence" value="ECO:0007669"/>
    <property type="project" value="InterPro"/>
</dbReference>
<evidence type="ECO:0000313" key="8">
    <source>
        <dbReference type="EMBL" id="CAB4851572.1"/>
    </source>
</evidence>
<dbReference type="InterPro" id="IPR023772">
    <property type="entry name" value="DNA-bd_HTH_TetR-type_CS"/>
</dbReference>
<evidence type="ECO:0000313" key="7">
    <source>
        <dbReference type="EMBL" id="CAB4745616.1"/>
    </source>
</evidence>
<dbReference type="PRINTS" id="PR00400">
    <property type="entry name" value="TETREPRESSOR"/>
</dbReference>
<evidence type="ECO:0000256" key="3">
    <source>
        <dbReference type="ARBA" id="ARBA00023125"/>
    </source>
</evidence>
<organism evidence="7">
    <name type="scientific">freshwater metagenome</name>
    <dbReference type="NCBI Taxonomy" id="449393"/>
    <lineage>
        <taxon>unclassified sequences</taxon>
        <taxon>metagenomes</taxon>
        <taxon>ecological metagenomes</taxon>
    </lineage>
</organism>
<dbReference type="GO" id="GO:0045892">
    <property type="term" value="P:negative regulation of DNA-templated transcription"/>
    <property type="evidence" value="ECO:0007669"/>
    <property type="project" value="InterPro"/>
</dbReference>
<dbReference type="InterPro" id="IPR001647">
    <property type="entry name" value="HTH_TetR"/>
</dbReference>
<dbReference type="PROSITE" id="PS01081">
    <property type="entry name" value="HTH_TETR_1"/>
    <property type="match status" value="1"/>
</dbReference>
<dbReference type="InterPro" id="IPR009057">
    <property type="entry name" value="Homeodomain-like_sf"/>
</dbReference>
<dbReference type="EMBL" id="CAFBIY010000086">
    <property type="protein sequence ID" value="CAB4851572.1"/>
    <property type="molecule type" value="Genomic_DNA"/>
</dbReference>
<reference evidence="7" key="1">
    <citation type="submission" date="2020-05" db="EMBL/GenBank/DDBJ databases">
        <authorList>
            <person name="Chiriac C."/>
            <person name="Salcher M."/>
            <person name="Ghai R."/>
            <person name="Kavagutti S V."/>
        </authorList>
    </citation>
    <scope>NUCLEOTIDE SEQUENCE</scope>
</reference>
<dbReference type="InterPro" id="IPR003012">
    <property type="entry name" value="Tet_transcr_reg_TetR"/>
</dbReference>
<dbReference type="SUPFAM" id="SSF46689">
    <property type="entry name" value="Homeodomain-like"/>
    <property type="match status" value="1"/>
</dbReference>
<dbReference type="InterPro" id="IPR004111">
    <property type="entry name" value="Repressor_TetR_C"/>
</dbReference>
<proteinExistence type="predicted"/>
<dbReference type="SUPFAM" id="SSF48498">
    <property type="entry name" value="Tetracyclin repressor-like, C-terminal domain"/>
    <property type="match status" value="1"/>
</dbReference>
<gene>
    <name evidence="7" type="ORF">UFOPK2656_03209</name>
    <name evidence="8" type="ORF">UFOPK3267_01601</name>
    <name evidence="9" type="ORF">UFOPK3651_03243</name>
    <name evidence="10" type="ORF">UFOPK3931_02125</name>
    <name evidence="6" type="ORF">UFOPK4189_03203</name>
</gene>
<accession>A0A6J6TEK7</accession>
<dbReference type="AlphaFoldDB" id="A0A6J6TEK7"/>
<evidence type="ECO:0000259" key="5">
    <source>
        <dbReference type="PROSITE" id="PS50977"/>
    </source>
</evidence>
<dbReference type="EMBL" id="CAESGF010000032">
    <property type="protein sequence ID" value="CAB4365458.1"/>
    <property type="molecule type" value="Genomic_DNA"/>
</dbReference>
<protein>
    <submittedName>
        <fullName evidence="7">Unannotated protein</fullName>
    </submittedName>
</protein>
<dbReference type="Pfam" id="PF00440">
    <property type="entry name" value="TetR_N"/>
    <property type="match status" value="1"/>
</dbReference>
<evidence type="ECO:0000313" key="9">
    <source>
        <dbReference type="EMBL" id="CAB4956854.1"/>
    </source>
</evidence>
<dbReference type="Gene3D" id="1.10.10.60">
    <property type="entry name" value="Homeodomain-like"/>
    <property type="match status" value="1"/>
</dbReference>
<dbReference type="PANTHER" id="PTHR30055">
    <property type="entry name" value="HTH-TYPE TRANSCRIPTIONAL REGULATOR RUTR"/>
    <property type="match status" value="1"/>
</dbReference>
<keyword evidence="2" id="KW-0805">Transcription regulation</keyword>
<dbReference type="GO" id="GO:0003700">
    <property type="term" value="F:DNA-binding transcription factor activity"/>
    <property type="evidence" value="ECO:0007669"/>
    <property type="project" value="TreeGrafter"/>
</dbReference>
<dbReference type="Gene3D" id="1.10.357.10">
    <property type="entry name" value="Tetracycline Repressor, domain 2"/>
    <property type="match status" value="1"/>
</dbReference>
<evidence type="ECO:0000313" key="10">
    <source>
        <dbReference type="EMBL" id="CAB5000844.1"/>
    </source>
</evidence>
<evidence type="ECO:0000256" key="4">
    <source>
        <dbReference type="ARBA" id="ARBA00023163"/>
    </source>
</evidence>
<dbReference type="EMBL" id="CAEZYF010000032">
    <property type="protein sequence ID" value="CAB4745616.1"/>
    <property type="molecule type" value="Genomic_DNA"/>
</dbReference>
<evidence type="ECO:0000256" key="2">
    <source>
        <dbReference type="ARBA" id="ARBA00023015"/>
    </source>
</evidence>
<evidence type="ECO:0000256" key="1">
    <source>
        <dbReference type="ARBA" id="ARBA00022491"/>
    </source>
</evidence>
<sequence>MPPRTASTRADFVAAAITFVDEHGLAALTLRSLGDALKLNHTALYRHFKDKDDLLVAMIETVITDIVSIELSPRAKPRARLLQLLRHCRASLLQHPELAGAIVAVSTTLPTAHRFTAMVCNELEAMGLQGSAVPDSYQMLESYVMGSTIFDVAGTPRHLEQRRVRLRLLGHPLFDEVSRTTADVEALNERAFERGLAALIDGCVASL</sequence>
<keyword evidence="1" id="KW-0678">Repressor</keyword>
<dbReference type="PROSITE" id="PS50977">
    <property type="entry name" value="HTH_TETR_2"/>
    <property type="match status" value="1"/>
</dbReference>
<dbReference type="InterPro" id="IPR036271">
    <property type="entry name" value="Tet_transcr_reg_TetR-rel_C_sf"/>
</dbReference>
<evidence type="ECO:0000313" key="6">
    <source>
        <dbReference type="EMBL" id="CAB4365458.1"/>
    </source>
</evidence>
<dbReference type="EMBL" id="CAFBMT010000033">
    <property type="protein sequence ID" value="CAB4956854.1"/>
    <property type="molecule type" value="Genomic_DNA"/>
</dbReference>
<dbReference type="EMBL" id="CAFBOL010000065">
    <property type="protein sequence ID" value="CAB5000844.1"/>
    <property type="molecule type" value="Genomic_DNA"/>
</dbReference>
<dbReference type="Pfam" id="PF02909">
    <property type="entry name" value="TetR_C_1"/>
    <property type="match status" value="1"/>
</dbReference>
<keyword evidence="3" id="KW-0238">DNA-binding</keyword>